<sequence>MSESMLSVIQTCHNHHTISTAEPESDTEDERLVPFYIHLPDQHEHPVAVEPKPAPRKRLTTRRTSSTSKPLLSYLTRSNSDDQLDVHQQLTPDQPAWDQSTQSRDSSQPIGFLRPIIIKALIDDNQNMLKINSRPCWKLSYPSVDQNECPSMVSFEDWINQAEDRIETRAEHLDRLIRGWKENGLFLDQLSGWRDEEYSVYGPKDNQNTLPGANLAFRIERAAVGLFGFLSFGVHLTAYIKRNDQYWFWIPRRSSTKPTWPSKLDNTVAGGITSGETGYETVIRECFEEASLDEHLIRSKIKSVGLISYTHRNQFGWIQPEIQYCYDLELPSDNSIIPKPNDGESEDFTLMSTEQTTHELRNGSFKPNCAAVLVDFFVRHGILTELNEPDYFQVSTILKQPAFLPLP</sequence>
<organism evidence="1 2">
    <name type="scientific">Puccinia striiformis f. sp. tritici</name>
    <dbReference type="NCBI Taxonomy" id="168172"/>
    <lineage>
        <taxon>Eukaryota</taxon>
        <taxon>Fungi</taxon>
        <taxon>Dikarya</taxon>
        <taxon>Basidiomycota</taxon>
        <taxon>Pucciniomycotina</taxon>
        <taxon>Pucciniomycetes</taxon>
        <taxon>Pucciniales</taxon>
        <taxon>Pucciniaceae</taxon>
        <taxon>Puccinia</taxon>
    </lineage>
</organism>
<proteinExistence type="predicted"/>
<comment type="caution">
    <text evidence="1">The sequence shown here is derived from an EMBL/GenBank/DDBJ whole genome shotgun (WGS) entry which is preliminary data.</text>
</comment>
<gene>
    <name evidence="1" type="ORF">MJO28_011003</name>
</gene>
<dbReference type="EMBL" id="CM045875">
    <property type="protein sequence ID" value="KAI7943475.1"/>
    <property type="molecule type" value="Genomic_DNA"/>
</dbReference>
<accession>A0ACC0E1A9</accession>
<name>A0ACC0E1A9_9BASI</name>
<evidence type="ECO:0000313" key="2">
    <source>
        <dbReference type="Proteomes" id="UP001060170"/>
    </source>
</evidence>
<dbReference type="Proteomes" id="UP001060170">
    <property type="component" value="Chromosome 11"/>
</dbReference>
<reference evidence="1 2" key="3">
    <citation type="journal article" date="2022" name="Microbiol. Spectr.">
        <title>Folding features and dynamics of 3D genome architecture in plant fungal pathogens.</title>
        <authorList>
            <person name="Xia C."/>
        </authorList>
    </citation>
    <scope>NUCLEOTIDE SEQUENCE [LARGE SCALE GENOMIC DNA]</scope>
    <source>
        <strain evidence="1 2">93-210</strain>
    </source>
</reference>
<evidence type="ECO:0000313" key="1">
    <source>
        <dbReference type="EMBL" id="KAI7943475.1"/>
    </source>
</evidence>
<protein>
    <submittedName>
        <fullName evidence="1">Uncharacterized protein</fullName>
    </submittedName>
</protein>
<reference evidence="2" key="1">
    <citation type="journal article" date="2018" name="BMC Genomics">
        <title>Genomic insights into host adaptation between the wheat stripe rust pathogen (Puccinia striiformis f. sp. tritici) and the barley stripe rust pathogen (Puccinia striiformis f. sp. hordei).</title>
        <authorList>
            <person name="Xia C."/>
            <person name="Wang M."/>
            <person name="Yin C."/>
            <person name="Cornejo O.E."/>
            <person name="Hulbert S.H."/>
            <person name="Chen X."/>
        </authorList>
    </citation>
    <scope>NUCLEOTIDE SEQUENCE [LARGE SCALE GENOMIC DNA]</scope>
    <source>
        <strain evidence="2">93-210</strain>
    </source>
</reference>
<keyword evidence="2" id="KW-1185">Reference proteome</keyword>
<reference evidence="2" key="2">
    <citation type="journal article" date="2018" name="Mol. Plant Microbe Interact.">
        <title>Genome sequence resources for the wheat stripe rust pathogen (Puccinia striiformis f. sp. tritici) and the barley stripe rust pathogen (Puccinia striiformis f. sp. hordei).</title>
        <authorList>
            <person name="Xia C."/>
            <person name="Wang M."/>
            <person name="Yin C."/>
            <person name="Cornejo O.E."/>
            <person name="Hulbert S.H."/>
            <person name="Chen X."/>
        </authorList>
    </citation>
    <scope>NUCLEOTIDE SEQUENCE [LARGE SCALE GENOMIC DNA]</scope>
    <source>
        <strain evidence="2">93-210</strain>
    </source>
</reference>